<reference evidence="1" key="1">
    <citation type="submission" date="2021-02" db="EMBL/GenBank/DDBJ databases">
        <authorList>
            <person name="Nowell W R."/>
        </authorList>
    </citation>
    <scope>NUCLEOTIDE SEQUENCE</scope>
</reference>
<accession>A0A814MYH9</accession>
<dbReference type="Proteomes" id="UP000681722">
    <property type="component" value="Unassembled WGS sequence"/>
</dbReference>
<evidence type="ECO:0000313" key="4">
    <source>
        <dbReference type="EMBL" id="CAF4074142.1"/>
    </source>
</evidence>
<protein>
    <submittedName>
        <fullName evidence="1">Uncharacterized protein</fullName>
    </submittedName>
</protein>
<dbReference type="Gene3D" id="1.25.40.20">
    <property type="entry name" value="Ankyrin repeat-containing domain"/>
    <property type="match status" value="1"/>
</dbReference>
<dbReference type="InterPro" id="IPR036770">
    <property type="entry name" value="Ankyrin_rpt-contain_sf"/>
</dbReference>
<dbReference type="EMBL" id="CAJNOK010017667">
    <property type="protein sequence ID" value="CAF1268446.1"/>
    <property type="molecule type" value="Genomic_DNA"/>
</dbReference>
<keyword evidence="5" id="KW-1185">Reference proteome</keyword>
<dbReference type="Proteomes" id="UP000682733">
    <property type="component" value="Unassembled WGS sequence"/>
</dbReference>
<sequence>MASSLSSTTFETLPDEILMIILRYSGNVYTIFRTFSGLNQRLNNILVDRHLHLFTDFLYMNIGDTSVDEYYNSVVFHDVSQQLSSLKTTKNDQQLRQCLQSLVTFHVKQMFNRSKDQLQSNIEQFQSIRKHLSDTEIDDLDKKLEKTFMGLNEYFQLSKNIKRIEFLVLVKGARLKCDDSDQVEFNFAKAVHRLLLANINSTQSVTHRFSNSLVRMFKILLISNPDLLKNREYNGYGAATLDYLLFYAIYHLQYIYAQSSHARINIQCYQAVVNFLLFVIQCLKHISIENFRIINSFSKILKMLMPAQLNPDQEIFIHTSQLEILKIMMNENILTETEEWDDDDSLLLQQVLIHLIKIERLEMILFIYHHSQHLFQNSWDNRRLVSDMTGNLKRRQLFHRLLDDKSFGMWLASTDLLFVLLQKKECKFVKKIIKLAPLLVHQFDKDDNDPLLYVCLKVRGCRHRLVEFLIKMGCNLQIRNSNNQNFIDALQLKRNKKLLENLIQRETIQIDHVSGEMAVALANRS</sequence>
<evidence type="ECO:0000313" key="1">
    <source>
        <dbReference type="EMBL" id="CAF1084872.1"/>
    </source>
</evidence>
<dbReference type="EMBL" id="CAJOBA010039223">
    <property type="protein sequence ID" value="CAF4074142.1"/>
    <property type="molecule type" value="Genomic_DNA"/>
</dbReference>
<dbReference type="EMBL" id="CAJOBC010005066">
    <property type="protein sequence ID" value="CAF3850435.1"/>
    <property type="molecule type" value="Genomic_DNA"/>
</dbReference>
<gene>
    <name evidence="1" type="ORF">GPM918_LOCUS17955</name>
    <name evidence="2" type="ORF">OVA965_LOCUS27066</name>
    <name evidence="3" type="ORF">SRO942_LOCUS17949</name>
    <name evidence="4" type="ORF">TMI583_LOCUS27806</name>
</gene>
<dbReference type="Proteomes" id="UP000663829">
    <property type="component" value="Unassembled WGS sequence"/>
</dbReference>
<dbReference type="Proteomes" id="UP000677228">
    <property type="component" value="Unassembled WGS sequence"/>
</dbReference>
<comment type="caution">
    <text evidence="1">The sequence shown here is derived from an EMBL/GenBank/DDBJ whole genome shotgun (WGS) entry which is preliminary data.</text>
</comment>
<dbReference type="OrthoDB" id="10030103at2759"/>
<evidence type="ECO:0000313" key="5">
    <source>
        <dbReference type="Proteomes" id="UP000663829"/>
    </source>
</evidence>
<proteinExistence type="predicted"/>
<dbReference type="EMBL" id="CAJNOQ010005067">
    <property type="protein sequence ID" value="CAF1084872.1"/>
    <property type="molecule type" value="Genomic_DNA"/>
</dbReference>
<dbReference type="AlphaFoldDB" id="A0A814MYH9"/>
<name>A0A814MYH9_9BILA</name>
<evidence type="ECO:0000313" key="3">
    <source>
        <dbReference type="EMBL" id="CAF3850435.1"/>
    </source>
</evidence>
<evidence type="ECO:0000313" key="2">
    <source>
        <dbReference type="EMBL" id="CAF1268446.1"/>
    </source>
</evidence>
<organism evidence="1 5">
    <name type="scientific">Didymodactylos carnosus</name>
    <dbReference type="NCBI Taxonomy" id="1234261"/>
    <lineage>
        <taxon>Eukaryota</taxon>
        <taxon>Metazoa</taxon>
        <taxon>Spiralia</taxon>
        <taxon>Gnathifera</taxon>
        <taxon>Rotifera</taxon>
        <taxon>Eurotatoria</taxon>
        <taxon>Bdelloidea</taxon>
        <taxon>Philodinida</taxon>
        <taxon>Philodinidae</taxon>
        <taxon>Didymodactylos</taxon>
    </lineage>
</organism>